<evidence type="ECO:0000259" key="8">
    <source>
        <dbReference type="PROSITE" id="PS50893"/>
    </source>
</evidence>
<dbReference type="EMBL" id="CAFBPS010000060">
    <property type="protein sequence ID" value="CAB5030240.1"/>
    <property type="molecule type" value="Genomic_DNA"/>
</dbReference>
<dbReference type="PANTHER" id="PTHR24221">
    <property type="entry name" value="ATP-BINDING CASSETTE SUB-FAMILY B"/>
    <property type="match status" value="1"/>
</dbReference>
<feature type="transmembrane region" description="Helical" evidence="7">
    <location>
        <begin position="150"/>
        <end position="168"/>
    </location>
</feature>
<keyword evidence="3" id="KW-0547">Nucleotide-binding</keyword>
<keyword evidence="6 7" id="KW-0472">Membrane</keyword>
<evidence type="ECO:0000313" key="12">
    <source>
        <dbReference type="EMBL" id="CAB4856458.1"/>
    </source>
</evidence>
<evidence type="ECO:0000256" key="6">
    <source>
        <dbReference type="ARBA" id="ARBA00023136"/>
    </source>
</evidence>
<dbReference type="PANTHER" id="PTHR24221:SF654">
    <property type="entry name" value="ATP-BINDING CASSETTE SUB-FAMILY B MEMBER 6"/>
    <property type="match status" value="1"/>
</dbReference>
<evidence type="ECO:0000313" key="14">
    <source>
        <dbReference type="EMBL" id="CAB5030240.1"/>
    </source>
</evidence>
<evidence type="ECO:0000256" key="7">
    <source>
        <dbReference type="SAM" id="Phobius"/>
    </source>
</evidence>
<dbReference type="EMBL" id="CAFBLJ010000005">
    <property type="protein sequence ID" value="CAB4856458.1"/>
    <property type="molecule type" value="Genomic_DNA"/>
</dbReference>
<evidence type="ECO:0000313" key="11">
    <source>
        <dbReference type="EMBL" id="CAB4767118.1"/>
    </source>
</evidence>
<feature type="transmembrane region" description="Helical" evidence="7">
    <location>
        <begin position="21"/>
        <end position="54"/>
    </location>
</feature>
<dbReference type="PROSITE" id="PS50893">
    <property type="entry name" value="ABC_TRANSPORTER_2"/>
    <property type="match status" value="1"/>
</dbReference>
<dbReference type="AlphaFoldDB" id="A0A6J7RP69"/>
<evidence type="ECO:0000313" key="13">
    <source>
        <dbReference type="EMBL" id="CAB4892088.1"/>
    </source>
</evidence>
<dbReference type="GO" id="GO:0016020">
    <property type="term" value="C:membrane"/>
    <property type="evidence" value="ECO:0007669"/>
    <property type="project" value="UniProtKB-SubCell"/>
</dbReference>
<dbReference type="SUPFAM" id="SSF52540">
    <property type="entry name" value="P-loop containing nucleoside triphosphate hydrolases"/>
    <property type="match status" value="1"/>
</dbReference>
<dbReference type="InterPro" id="IPR027417">
    <property type="entry name" value="P-loop_NTPase"/>
</dbReference>
<feature type="transmembrane region" description="Helical" evidence="7">
    <location>
        <begin position="291"/>
        <end position="312"/>
    </location>
</feature>
<comment type="subcellular location">
    <subcellularLocation>
        <location evidence="1">Membrane</location>
        <topology evidence="1">Multi-pass membrane protein</topology>
    </subcellularLocation>
</comment>
<keyword evidence="5 7" id="KW-1133">Transmembrane helix</keyword>
<evidence type="ECO:0000259" key="9">
    <source>
        <dbReference type="PROSITE" id="PS50929"/>
    </source>
</evidence>
<dbReference type="Gene3D" id="1.20.1560.10">
    <property type="entry name" value="ABC transporter type 1, transmembrane domain"/>
    <property type="match status" value="1"/>
</dbReference>
<dbReference type="Pfam" id="PF00005">
    <property type="entry name" value="ABC_tran"/>
    <property type="match status" value="1"/>
</dbReference>
<proteinExistence type="predicted"/>
<dbReference type="SMART" id="SM00382">
    <property type="entry name" value="AAA"/>
    <property type="match status" value="1"/>
</dbReference>
<gene>
    <name evidence="10" type="ORF">UFOPK2658_00254</name>
    <name evidence="11" type="ORF">UFOPK2880_00586</name>
    <name evidence="12" type="ORF">UFOPK3304_00186</name>
    <name evidence="13" type="ORF">UFOPK3494_00433</name>
    <name evidence="14" type="ORF">UFOPK4134_00904</name>
</gene>
<organism evidence="14">
    <name type="scientific">freshwater metagenome</name>
    <dbReference type="NCBI Taxonomy" id="449393"/>
    <lineage>
        <taxon>unclassified sequences</taxon>
        <taxon>metagenomes</taxon>
        <taxon>ecological metagenomes</taxon>
    </lineage>
</organism>
<evidence type="ECO:0000256" key="5">
    <source>
        <dbReference type="ARBA" id="ARBA00022989"/>
    </source>
</evidence>
<dbReference type="EMBL" id="CAEZYH010000005">
    <property type="protein sequence ID" value="CAB4708642.1"/>
    <property type="molecule type" value="Genomic_DNA"/>
</dbReference>
<dbReference type="InterPro" id="IPR036640">
    <property type="entry name" value="ABC1_TM_sf"/>
</dbReference>
<dbReference type="GO" id="GO:0016887">
    <property type="term" value="F:ATP hydrolysis activity"/>
    <property type="evidence" value="ECO:0007669"/>
    <property type="project" value="InterPro"/>
</dbReference>
<evidence type="ECO:0000256" key="2">
    <source>
        <dbReference type="ARBA" id="ARBA00022692"/>
    </source>
</evidence>
<keyword evidence="2 7" id="KW-0812">Transmembrane</keyword>
<dbReference type="SUPFAM" id="SSF90123">
    <property type="entry name" value="ABC transporter transmembrane region"/>
    <property type="match status" value="1"/>
</dbReference>
<feature type="transmembrane region" description="Helical" evidence="7">
    <location>
        <begin position="74"/>
        <end position="92"/>
    </location>
</feature>
<dbReference type="Pfam" id="PF00664">
    <property type="entry name" value="ABC_membrane"/>
    <property type="match status" value="1"/>
</dbReference>
<dbReference type="Gene3D" id="3.40.50.300">
    <property type="entry name" value="P-loop containing nucleotide triphosphate hydrolases"/>
    <property type="match status" value="1"/>
</dbReference>
<name>A0A6J7RP69_9ZZZZ</name>
<protein>
    <submittedName>
        <fullName evidence="14">Unannotated protein</fullName>
    </submittedName>
</protein>
<dbReference type="GO" id="GO:0005524">
    <property type="term" value="F:ATP binding"/>
    <property type="evidence" value="ECO:0007669"/>
    <property type="project" value="UniProtKB-KW"/>
</dbReference>
<dbReference type="InterPro" id="IPR003439">
    <property type="entry name" value="ABC_transporter-like_ATP-bd"/>
</dbReference>
<dbReference type="InterPro" id="IPR011527">
    <property type="entry name" value="ABC1_TM_dom"/>
</dbReference>
<dbReference type="InterPro" id="IPR017871">
    <property type="entry name" value="ABC_transporter-like_CS"/>
</dbReference>
<feature type="domain" description="ABC transmembrane type-1" evidence="9">
    <location>
        <begin position="31"/>
        <end position="317"/>
    </location>
</feature>
<dbReference type="EMBL" id="CAFBMF010000017">
    <property type="protein sequence ID" value="CAB4892088.1"/>
    <property type="molecule type" value="Genomic_DNA"/>
</dbReference>
<dbReference type="PROSITE" id="PS00211">
    <property type="entry name" value="ABC_TRANSPORTER_1"/>
    <property type="match status" value="1"/>
</dbReference>
<dbReference type="InterPro" id="IPR003593">
    <property type="entry name" value="AAA+_ATPase"/>
</dbReference>
<evidence type="ECO:0000313" key="10">
    <source>
        <dbReference type="EMBL" id="CAB4708642.1"/>
    </source>
</evidence>
<accession>A0A6J7RP69</accession>
<dbReference type="InterPro" id="IPR039421">
    <property type="entry name" value="Type_1_exporter"/>
</dbReference>
<reference evidence="14" key="1">
    <citation type="submission" date="2020-05" db="EMBL/GenBank/DDBJ databases">
        <authorList>
            <person name="Chiriac C."/>
            <person name="Salcher M."/>
            <person name="Ghai R."/>
            <person name="Kavagutti S V."/>
        </authorList>
    </citation>
    <scope>NUCLEOTIDE SEQUENCE</scope>
</reference>
<evidence type="ECO:0000256" key="3">
    <source>
        <dbReference type="ARBA" id="ARBA00022741"/>
    </source>
</evidence>
<dbReference type="EMBL" id="CAEZZP010000025">
    <property type="protein sequence ID" value="CAB4767118.1"/>
    <property type="molecule type" value="Genomic_DNA"/>
</dbReference>
<sequence>MHDHSSTSGRFHRTIKLLRALISYHPGLFSISMAGAALFAVCTVASSWLLRWIIDEVIVRRFDSQHFSLSRTLTAVALLLGLSLIRACGVIVRRSFAGRAQWRTAQSLTDEVVDVLVQQPPQWHRQQSTGDLLTRAGVDVDASVAVMAPLPYASSVILMMVIAGYGLISNDVALGVAATSVFPLLIGLNVLYQRRVDKWFDIAQGELGSLSAAVHESFEGVTVVKAFGAENRETERLAVIASRVQNARVEAIRLRSLFEAALDFVPNLTNICLVIGGAFRVRSGDLTVGELASFIYMFTLLVFPLRLIGYALSEMPRSQAGFGRIQRLRLSPILTDPRSKYLRAGTELEVKSIAIGHDSEHVLLKNFSATFRPGTFTALVGYTGCGKSTFLQSLAGTIPCLQGDISTPGKQVSLVFQEPFLFGTSVSDNICMGEHFEDNEILWSLAVAEADFVHQLPQGINTIIGERGVGLSGGQRQRIALARAVIRRPQILLLDDTTSALDPNTEMKVLKNIENELSDAVVIAVASRPSLIGMADEVMFFHPEIMVGPSQHLELLVQSGPYRALMQAYERPKEQNSSHSKDLL</sequence>
<dbReference type="GO" id="GO:0140359">
    <property type="term" value="F:ABC-type transporter activity"/>
    <property type="evidence" value="ECO:0007669"/>
    <property type="project" value="InterPro"/>
</dbReference>
<feature type="domain" description="ABC transporter" evidence="8">
    <location>
        <begin position="348"/>
        <end position="568"/>
    </location>
</feature>
<evidence type="ECO:0000256" key="1">
    <source>
        <dbReference type="ARBA" id="ARBA00004141"/>
    </source>
</evidence>
<feature type="transmembrane region" description="Helical" evidence="7">
    <location>
        <begin position="174"/>
        <end position="192"/>
    </location>
</feature>
<dbReference type="PROSITE" id="PS50929">
    <property type="entry name" value="ABC_TM1F"/>
    <property type="match status" value="1"/>
</dbReference>
<evidence type="ECO:0000256" key="4">
    <source>
        <dbReference type="ARBA" id="ARBA00022840"/>
    </source>
</evidence>
<keyword evidence="4" id="KW-0067">ATP-binding</keyword>